<dbReference type="SUPFAM" id="SSF53328">
    <property type="entry name" value="Formyltransferase"/>
    <property type="match status" value="1"/>
</dbReference>
<comment type="catalytic activity">
    <reaction evidence="5 6">
        <text>N(1)-(5-phospho-beta-D-ribosyl)glycinamide + (6R)-10-formyltetrahydrofolate = N(2)-formyl-N(1)-(5-phospho-beta-D-ribosyl)glycinamide + (6S)-5,6,7,8-tetrahydrofolate + H(+)</text>
        <dbReference type="Rhea" id="RHEA:15053"/>
        <dbReference type="ChEBI" id="CHEBI:15378"/>
        <dbReference type="ChEBI" id="CHEBI:57453"/>
        <dbReference type="ChEBI" id="CHEBI:143788"/>
        <dbReference type="ChEBI" id="CHEBI:147286"/>
        <dbReference type="ChEBI" id="CHEBI:195366"/>
        <dbReference type="EC" id="2.1.2.2"/>
    </reaction>
</comment>
<dbReference type="PROSITE" id="PS00373">
    <property type="entry name" value="GART"/>
    <property type="match status" value="1"/>
</dbReference>
<dbReference type="eggNOG" id="COG0299">
    <property type="taxonomic scope" value="Bacteria"/>
</dbReference>
<accession>C0DS98</accession>
<keyword evidence="3 6" id="KW-0658">Purine biosynthesis</keyword>
<dbReference type="AlphaFoldDB" id="C0DS98"/>
<dbReference type="HAMAP" id="MF_01930">
    <property type="entry name" value="PurN"/>
    <property type="match status" value="1"/>
</dbReference>
<evidence type="ECO:0000256" key="2">
    <source>
        <dbReference type="ARBA" id="ARBA00022679"/>
    </source>
</evidence>
<dbReference type="InterPro" id="IPR002376">
    <property type="entry name" value="Formyl_transf_N"/>
</dbReference>
<feature type="binding site" evidence="6">
    <location>
        <begin position="31"/>
        <end position="33"/>
    </location>
    <ligand>
        <name>N(1)-(5-phospho-beta-D-ribosyl)glycinamide</name>
        <dbReference type="ChEBI" id="CHEBI:143788"/>
    </ligand>
</feature>
<proteinExistence type="inferred from homology"/>
<dbReference type="Proteomes" id="UP000005837">
    <property type="component" value="Unassembled WGS sequence"/>
</dbReference>
<feature type="site" description="Raises pKa of active site His" evidence="6">
    <location>
        <position position="161"/>
    </location>
</feature>
<evidence type="ECO:0000313" key="8">
    <source>
        <dbReference type="EMBL" id="EEG25049.1"/>
    </source>
</evidence>
<feature type="active site" description="Proton donor" evidence="6">
    <location>
        <position position="125"/>
    </location>
</feature>
<dbReference type="NCBIfam" id="TIGR00639">
    <property type="entry name" value="PurN"/>
    <property type="match status" value="1"/>
</dbReference>
<evidence type="ECO:0000256" key="5">
    <source>
        <dbReference type="ARBA" id="ARBA00047664"/>
    </source>
</evidence>
<comment type="caution">
    <text evidence="8">The sequence shown here is derived from an EMBL/GenBank/DDBJ whole genome shotgun (WGS) entry which is preliminary data.</text>
</comment>
<comment type="function">
    <text evidence="6">Catalyzes the transfer of a formyl group from 10-formyltetrahydrofolate to 5-phospho-ribosyl-glycinamide (GAR), producing 5-phospho-ribosyl-N-formylglycinamide (FGAR) and tetrahydrofolate.</text>
</comment>
<dbReference type="PANTHER" id="PTHR43369:SF2">
    <property type="entry name" value="PHOSPHORIBOSYLGLYCINAMIDE FORMYLTRANSFERASE"/>
    <property type="match status" value="1"/>
</dbReference>
<dbReference type="EC" id="2.1.2.2" evidence="6"/>
<reference evidence="8 9" key="1">
    <citation type="submission" date="2009-01" db="EMBL/GenBank/DDBJ databases">
        <authorList>
            <person name="Fulton L."/>
            <person name="Clifton S."/>
            <person name="Chinwalla A.T."/>
            <person name="Mitreva M."/>
            <person name="Sodergren E."/>
            <person name="Weinstock G."/>
            <person name="Clifton S."/>
            <person name="Dooling D.J."/>
            <person name="Fulton B."/>
            <person name="Minx P."/>
            <person name="Pepin K.H."/>
            <person name="Johnson M."/>
            <person name="Bhonagiri V."/>
            <person name="Nash W.E."/>
            <person name="Mardis E.R."/>
            <person name="Wilson R.K."/>
        </authorList>
    </citation>
    <scope>NUCLEOTIDE SEQUENCE [LARGE SCALE GENOMIC DNA]</scope>
    <source>
        <strain evidence="8 9">ATCC 23834</strain>
    </source>
</reference>
<dbReference type="GO" id="GO:0005829">
    <property type="term" value="C:cytosol"/>
    <property type="evidence" value="ECO:0007669"/>
    <property type="project" value="TreeGrafter"/>
</dbReference>
<dbReference type="UniPathway" id="UPA00074">
    <property type="reaction ID" value="UER00126"/>
</dbReference>
<sequence>MSSHRLPETYLNHFSNYSAMTKTVILISGRGSNMQAVVQANIPNLHIAAVLSDNPQAPGLAWAAEQGIHTAALNPKDFPSRADFNQAMLEFVASHAPDLVLLAGYMRILPPEFCSRFANQTINIHPSLLPAFPGLHTHQRAIDEGCRLAGCTVHFVTAELDCGPIIAQGAVPVYDSDTADTLAARVLKIEHQLLPQAVADFAAGNLSIHGKRVHNRHTAGEAGQG</sequence>
<evidence type="ECO:0000256" key="4">
    <source>
        <dbReference type="ARBA" id="ARBA00038440"/>
    </source>
</evidence>
<dbReference type="GO" id="GO:0004644">
    <property type="term" value="F:phosphoribosylglycinamide formyltransferase activity"/>
    <property type="evidence" value="ECO:0007669"/>
    <property type="project" value="UniProtKB-UniRule"/>
</dbReference>
<dbReference type="PANTHER" id="PTHR43369">
    <property type="entry name" value="PHOSPHORIBOSYLGLYCINAMIDE FORMYLTRANSFERASE"/>
    <property type="match status" value="1"/>
</dbReference>
<organism evidence="8 9">
    <name type="scientific">Eikenella corrodens ATCC 23834</name>
    <dbReference type="NCBI Taxonomy" id="546274"/>
    <lineage>
        <taxon>Bacteria</taxon>
        <taxon>Pseudomonadati</taxon>
        <taxon>Pseudomonadota</taxon>
        <taxon>Betaproteobacteria</taxon>
        <taxon>Neisseriales</taxon>
        <taxon>Neisseriaceae</taxon>
        <taxon>Eikenella</taxon>
    </lineage>
</organism>
<feature type="binding site" evidence="6">
    <location>
        <begin position="106"/>
        <end position="109"/>
    </location>
    <ligand>
        <name>(6R)-10-formyltetrahydrofolate</name>
        <dbReference type="ChEBI" id="CHEBI:195366"/>
    </ligand>
</feature>
<evidence type="ECO:0000259" key="7">
    <source>
        <dbReference type="Pfam" id="PF00551"/>
    </source>
</evidence>
<feature type="binding site" evidence="6">
    <location>
        <position position="81"/>
    </location>
    <ligand>
        <name>(6R)-10-formyltetrahydrofolate</name>
        <dbReference type="ChEBI" id="CHEBI:195366"/>
    </ligand>
</feature>
<feature type="binding site" evidence="6">
    <location>
        <position position="123"/>
    </location>
    <ligand>
        <name>(6R)-10-formyltetrahydrofolate</name>
        <dbReference type="ChEBI" id="CHEBI:195366"/>
    </ligand>
</feature>
<evidence type="ECO:0000313" key="9">
    <source>
        <dbReference type="Proteomes" id="UP000005837"/>
    </source>
</evidence>
<dbReference type="GO" id="GO:0006189">
    <property type="term" value="P:'de novo' IMP biosynthetic process"/>
    <property type="evidence" value="ECO:0007669"/>
    <property type="project" value="UniProtKB-UniRule"/>
</dbReference>
<dbReference type="InterPro" id="IPR004607">
    <property type="entry name" value="GART"/>
</dbReference>
<dbReference type="HOGENOM" id="CLU_038395_1_1_4"/>
<evidence type="ECO:0000256" key="6">
    <source>
        <dbReference type="HAMAP-Rule" id="MF_01930"/>
    </source>
</evidence>
<evidence type="ECO:0000256" key="1">
    <source>
        <dbReference type="ARBA" id="ARBA00005054"/>
    </source>
</evidence>
<protein>
    <recommendedName>
        <fullName evidence="6">Phosphoribosylglycinamide formyltransferase</fullName>
        <ecNumber evidence="6">2.1.2.2</ecNumber>
    </recommendedName>
    <alternativeName>
        <fullName evidence="6">5'-phosphoribosylglycinamide transformylase</fullName>
    </alternativeName>
    <alternativeName>
        <fullName evidence="6">GAR transformylase</fullName>
        <shortName evidence="6">GART</shortName>
    </alternativeName>
</protein>
<dbReference type="Pfam" id="PF00551">
    <property type="entry name" value="Formyl_trans_N"/>
    <property type="match status" value="1"/>
</dbReference>
<name>C0DS98_EIKCO</name>
<dbReference type="CDD" id="cd08645">
    <property type="entry name" value="FMT_core_GART"/>
    <property type="match status" value="1"/>
</dbReference>
<feature type="domain" description="Formyl transferase N-terminal" evidence="7">
    <location>
        <begin position="22"/>
        <end position="198"/>
    </location>
</feature>
<comment type="similarity">
    <text evidence="4 6">Belongs to the GART family.</text>
</comment>
<gene>
    <name evidence="6 8" type="primary">purN</name>
    <name evidence="8" type="ORF">EIKCOROL_00220</name>
</gene>
<evidence type="ECO:0000256" key="3">
    <source>
        <dbReference type="ARBA" id="ARBA00022755"/>
    </source>
</evidence>
<dbReference type="EMBL" id="ACEA01000004">
    <property type="protein sequence ID" value="EEG25049.1"/>
    <property type="molecule type" value="Genomic_DNA"/>
</dbReference>
<keyword evidence="2 6" id="KW-0808">Transferase</keyword>
<dbReference type="Gene3D" id="3.40.50.170">
    <property type="entry name" value="Formyl transferase, N-terminal domain"/>
    <property type="match status" value="1"/>
</dbReference>
<dbReference type="InterPro" id="IPR001555">
    <property type="entry name" value="GART_AS"/>
</dbReference>
<dbReference type="InterPro" id="IPR036477">
    <property type="entry name" value="Formyl_transf_N_sf"/>
</dbReference>
<comment type="pathway">
    <text evidence="1 6">Purine metabolism; IMP biosynthesis via de novo pathway; N(2)-formyl-N(1)-(5-phospho-D-ribosyl)glycinamide from N(1)-(5-phospho-D-ribosyl)glycinamide (10-formyl THF route): step 1/1.</text>
</comment>